<dbReference type="EMBL" id="JALKFT010000022">
    <property type="protein sequence ID" value="MCK9877851.1"/>
    <property type="molecule type" value="Genomic_DNA"/>
</dbReference>
<dbReference type="RefSeq" id="WP_248826024.1">
    <property type="nucleotide sequence ID" value="NZ_JALKFT010000022.1"/>
</dbReference>
<reference evidence="1 2" key="1">
    <citation type="submission" date="2022-04" db="EMBL/GenBank/DDBJ databases">
        <title>Genome diversity in the genus Frankia.</title>
        <authorList>
            <person name="Carlos-Shanley C."/>
            <person name="Hahn D."/>
        </authorList>
    </citation>
    <scope>NUCLEOTIDE SEQUENCE [LARGE SCALE GENOMIC DNA]</scope>
    <source>
        <strain evidence="1 2">Ag45/Mut15</strain>
    </source>
</reference>
<keyword evidence="2" id="KW-1185">Reference proteome</keyword>
<sequence>MRLLHQTPIGAYPELEAGGSALEALATVVPRFLAPKRRSSYVFARGGADVTGVDVLLFGLPEAGEVHVVGRSWLAQQMRDLLQADRAPGWHLHELPESTTSMYALFPHLPAVAINVLEKYPFTTVEELIAAPDRGLMDLRRLGTKSVAAIRAACQLPAVKEFRSDPRRSAGSTIGPYADRVGLAHRIRYRPFLERLAQIPMPAAAIDQILESINAELLPPADPRVISLLEAAGADDLGVYYRRTHQLTLPG</sequence>
<dbReference type="Gene3D" id="1.10.150.20">
    <property type="entry name" value="5' to 3' exonuclease, C-terminal subdomain"/>
    <property type="match status" value="1"/>
</dbReference>
<evidence type="ECO:0008006" key="3">
    <source>
        <dbReference type="Google" id="ProtNLM"/>
    </source>
</evidence>
<evidence type="ECO:0000313" key="1">
    <source>
        <dbReference type="EMBL" id="MCK9877851.1"/>
    </source>
</evidence>
<protein>
    <recommendedName>
        <fullName evidence="3">RNA polymerase alpha subunit C-terminal domain-containing protein</fullName>
    </recommendedName>
</protein>
<proteinExistence type="predicted"/>
<gene>
    <name evidence="1" type="ORF">MXD59_19065</name>
</gene>
<name>A0ABT0K2B1_9ACTN</name>
<comment type="caution">
    <text evidence="1">The sequence shown here is derived from an EMBL/GenBank/DDBJ whole genome shotgun (WGS) entry which is preliminary data.</text>
</comment>
<organism evidence="1 2">
    <name type="scientific">Frankia umida</name>
    <dbReference type="NCBI Taxonomy" id="573489"/>
    <lineage>
        <taxon>Bacteria</taxon>
        <taxon>Bacillati</taxon>
        <taxon>Actinomycetota</taxon>
        <taxon>Actinomycetes</taxon>
        <taxon>Frankiales</taxon>
        <taxon>Frankiaceae</taxon>
        <taxon>Frankia</taxon>
    </lineage>
</organism>
<accession>A0ABT0K2B1</accession>
<dbReference type="SUPFAM" id="SSF47789">
    <property type="entry name" value="C-terminal domain of RNA polymerase alpha subunit"/>
    <property type="match status" value="1"/>
</dbReference>
<evidence type="ECO:0000313" key="2">
    <source>
        <dbReference type="Proteomes" id="UP001201873"/>
    </source>
</evidence>
<dbReference type="Proteomes" id="UP001201873">
    <property type="component" value="Unassembled WGS sequence"/>
</dbReference>